<gene>
    <name evidence="2" type="ORF">E2C01_046846</name>
</gene>
<protein>
    <submittedName>
        <fullName evidence="2">Uncharacterized protein</fullName>
    </submittedName>
</protein>
<comment type="caution">
    <text evidence="2">The sequence shown here is derived from an EMBL/GenBank/DDBJ whole genome shotgun (WGS) entry which is preliminary data.</text>
</comment>
<keyword evidence="3" id="KW-1185">Reference proteome</keyword>
<sequence>METRRTSKTTSLEPSVITLLALLLGFLLSRRFSFNVLFWEAKERYAVFGDSGIRSVKKNRRAAGCTVIQFRNGKSKLTDESDQIPRNWSIHLADQLGLVVRGSSKPLSHNDAGVRTWLRRRAFTTCEAVEEVHGFLLNTLIFASTSHHNTKQTPNIRATRETSIDTRTPQDPIPLASSPESRYCLKIDSEGSLSPSL</sequence>
<feature type="region of interest" description="Disordered" evidence="1">
    <location>
        <begin position="148"/>
        <end position="178"/>
    </location>
</feature>
<reference evidence="2 3" key="1">
    <citation type="submission" date="2019-05" db="EMBL/GenBank/DDBJ databases">
        <title>Another draft genome of Portunus trituberculatus and its Hox gene families provides insights of decapod evolution.</title>
        <authorList>
            <person name="Jeong J.-H."/>
            <person name="Song I."/>
            <person name="Kim S."/>
            <person name="Choi T."/>
            <person name="Kim D."/>
            <person name="Ryu S."/>
            <person name="Kim W."/>
        </authorList>
    </citation>
    <scope>NUCLEOTIDE SEQUENCE [LARGE SCALE GENOMIC DNA]</scope>
    <source>
        <tissue evidence="2">Muscle</tissue>
    </source>
</reference>
<proteinExistence type="predicted"/>
<dbReference type="Proteomes" id="UP000324222">
    <property type="component" value="Unassembled WGS sequence"/>
</dbReference>
<name>A0A5B7G8V7_PORTR</name>
<accession>A0A5B7G8V7</accession>
<dbReference type="AlphaFoldDB" id="A0A5B7G8V7"/>
<evidence type="ECO:0000256" key="1">
    <source>
        <dbReference type="SAM" id="MobiDB-lite"/>
    </source>
</evidence>
<evidence type="ECO:0000313" key="2">
    <source>
        <dbReference type="EMBL" id="MPC52964.1"/>
    </source>
</evidence>
<dbReference type="EMBL" id="VSRR010011286">
    <property type="protein sequence ID" value="MPC52964.1"/>
    <property type="molecule type" value="Genomic_DNA"/>
</dbReference>
<evidence type="ECO:0000313" key="3">
    <source>
        <dbReference type="Proteomes" id="UP000324222"/>
    </source>
</evidence>
<organism evidence="2 3">
    <name type="scientific">Portunus trituberculatus</name>
    <name type="common">Swimming crab</name>
    <name type="synonym">Neptunus trituberculatus</name>
    <dbReference type="NCBI Taxonomy" id="210409"/>
    <lineage>
        <taxon>Eukaryota</taxon>
        <taxon>Metazoa</taxon>
        <taxon>Ecdysozoa</taxon>
        <taxon>Arthropoda</taxon>
        <taxon>Crustacea</taxon>
        <taxon>Multicrustacea</taxon>
        <taxon>Malacostraca</taxon>
        <taxon>Eumalacostraca</taxon>
        <taxon>Eucarida</taxon>
        <taxon>Decapoda</taxon>
        <taxon>Pleocyemata</taxon>
        <taxon>Brachyura</taxon>
        <taxon>Eubrachyura</taxon>
        <taxon>Portunoidea</taxon>
        <taxon>Portunidae</taxon>
        <taxon>Portuninae</taxon>
        <taxon>Portunus</taxon>
    </lineage>
</organism>